<comment type="caution">
    <text evidence="1">The sequence shown here is derived from an EMBL/GenBank/DDBJ whole genome shotgun (WGS) entry which is preliminary data.</text>
</comment>
<name>A0A4Q9GWZ9_9BURK</name>
<evidence type="ECO:0000313" key="2">
    <source>
        <dbReference type="Proteomes" id="UP000292120"/>
    </source>
</evidence>
<organism evidence="1 2">
    <name type="scientific">Aquabacterium lacunae</name>
    <dbReference type="NCBI Taxonomy" id="2528630"/>
    <lineage>
        <taxon>Bacteria</taxon>
        <taxon>Pseudomonadati</taxon>
        <taxon>Pseudomonadota</taxon>
        <taxon>Betaproteobacteria</taxon>
        <taxon>Burkholderiales</taxon>
        <taxon>Aquabacterium</taxon>
    </lineage>
</organism>
<accession>A0A4Q9GWZ9</accession>
<dbReference type="Proteomes" id="UP000292120">
    <property type="component" value="Unassembled WGS sequence"/>
</dbReference>
<dbReference type="OrthoDB" id="6189127at2"/>
<proteinExistence type="predicted"/>
<protein>
    <submittedName>
        <fullName evidence="1">Uncharacterized protein</fullName>
    </submittedName>
</protein>
<evidence type="ECO:0000313" key="1">
    <source>
        <dbReference type="EMBL" id="TBO27855.1"/>
    </source>
</evidence>
<dbReference type="AlphaFoldDB" id="A0A4Q9GWZ9"/>
<sequence length="306" mass="33861">MDAVVMHWLHHRPGDFRVVRHRDGRLVGVVLMLELAEASPQARAGDPAVARLWTHVQQQREPLPGGSVWCCRLMVDAHGDALPLPTVTLSGMWLTQRTLTHPRADWNLALHHNTDAMAPLYGAMTRLNWAHRCPALDDVMDGQHHGAFVRDCVREPIGPQWRPAAPVPLPGQAPPLGRDDFTQAVREALRQCQRDEALVTNPLCHSALVQQAVESAQPHGECAVLRQLLTEGVQALGTHPADLKFHRALQATWLVPGAKQEAVAADLGLPFNTYRYHLARGAERLAQVLWPRELLARQVRGAGIEG</sequence>
<dbReference type="EMBL" id="SIXI01000008">
    <property type="protein sequence ID" value="TBO27855.1"/>
    <property type="molecule type" value="Genomic_DNA"/>
</dbReference>
<dbReference type="RefSeq" id="WP_130969125.1">
    <property type="nucleotide sequence ID" value="NZ_SIXI01000008.1"/>
</dbReference>
<reference evidence="1 2" key="1">
    <citation type="submission" date="2019-02" db="EMBL/GenBank/DDBJ databases">
        <title>Aquabacterium sp. strain KMB7.</title>
        <authorList>
            <person name="Chen W.-M."/>
        </authorList>
    </citation>
    <scope>NUCLEOTIDE SEQUENCE [LARGE SCALE GENOMIC DNA]</scope>
    <source>
        <strain evidence="1 2">KMB7</strain>
    </source>
</reference>
<gene>
    <name evidence="1" type="ORF">EYS42_15575</name>
</gene>
<keyword evidence="2" id="KW-1185">Reference proteome</keyword>